<evidence type="ECO:0000313" key="3">
    <source>
        <dbReference type="Proteomes" id="UP000218209"/>
    </source>
</evidence>
<sequence>MIGSAAALCAAPTAAPTTPPSAPPPPPHPPPTSPPPAPTSTPPSPRAERAPRGFCPENERLWRAPSVDVLQVYGAPRSAALEAPDNEADAAAQQSLLAALLPPPNQTPRPARNCGLAGRGSAHLLDAATLIAEEWEKVTSTSILHCWVKSTILPVAMSSALAASHVEYRNGFANVEHDVDEVLALMRGTSLGRDVIGGTSEGDAREGVRAWFDAEDAEEAIVDTANMITMSSDDSSGDEED</sequence>
<feature type="compositionally biased region" description="Pro residues" evidence="1">
    <location>
        <begin position="17"/>
        <end position="45"/>
    </location>
</feature>
<gene>
    <name evidence="2" type="ORF">BU14_0074s0043</name>
</gene>
<keyword evidence="3" id="KW-1185">Reference proteome</keyword>
<evidence type="ECO:0000313" key="2">
    <source>
        <dbReference type="EMBL" id="OSX79613.1"/>
    </source>
</evidence>
<accession>A0A1X6PG13</accession>
<dbReference type="OrthoDB" id="125347at2759"/>
<protein>
    <submittedName>
        <fullName evidence="2">Uncharacterized protein</fullName>
    </submittedName>
</protein>
<organism evidence="2 3">
    <name type="scientific">Porphyra umbilicalis</name>
    <name type="common">Purple laver</name>
    <name type="synonym">Red alga</name>
    <dbReference type="NCBI Taxonomy" id="2786"/>
    <lineage>
        <taxon>Eukaryota</taxon>
        <taxon>Rhodophyta</taxon>
        <taxon>Bangiophyceae</taxon>
        <taxon>Bangiales</taxon>
        <taxon>Bangiaceae</taxon>
        <taxon>Porphyra</taxon>
    </lineage>
</organism>
<name>A0A1X6PG13_PORUM</name>
<dbReference type="Proteomes" id="UP000218209">
    <property type="component" value="Unassembled WGS sequence"/>
</dbReference>
<dbReference type="EMBL" id="KV918788">
    <property type="protein sequence ID" value="OSX79613.1"/>
    <property type="molecule type" value="Genomic_DNA"/>
</dbReference>
<evidence type="ECO:0000256" key="1">
    <source>
        <dbReference type="SAM" id="MobiDB-lite"/>
    </source>
</evidence>
<dbReference type="AlphaFoldDB" id="A0A1X6PG13"/>
<feature type="region of interest" description="Disordered" evidence="1">
    <location>
        <begin position="1"/>
        <end position="58"/>
    </location>
</feature>
<reference evidence="2 3" key="1">
    <citation type="submission" date="2017-03" db="EMBL/GenBank/DDBJ databases">
        <title>WGS assembly of Porphyra umbilicalis.</title>
        <authorList>
            <person name="Brawley S.H."/>
            <person name="Blouin N.A."/>
            <person name="Ficko-Blean E."/>
            <person name="Wheeler G.L."/>
            <person name="Lohr M."/>
            <person name="Goodson H.V."/>
            <person name="Jenkins J.W."/>
            <person name="Blaby-Haas C.E."/>
            <person name="Helliwell K.E."/>
            <person name="Chan C."/>
            <person name="Marriage T."/>
            <person name="Bhattacharya D."/>
            <person name="Klein A.S."/>
            <person name="Badis Y."/>
            <person name="Brodie J."/>
            <person name="Cao Y."/>
            <person name="Collen J."/>
            <person name="Dittami S.M."/>
            <person name="Gachon C.M."/>
            <person name="Green B.R."/>
            <person name="Karpowicz S."/>
            <person name="Kim J.W."/>
            <person name="Kudahl U."/>
            <person name="Lin S."/>
            <person name="Michel G."/>
            <person name="Mittag M."/>
            <person name="Olson B.J."/>
            <person name="Pangilinan J."/>
            <person name="Peng Y."/>
            <person name="Qiu H."/>
            <person name="Shu S."/>
            <person name="Singer J.T."/>
            <person name="Smith A.G."/>
            <person name="Sprecher B.N."/>
            <person name="Wagner V."/>
            <person name="Wang W."/>
            <person name="Wang Z.-Y."/>
            <person name="Yan J."/>
            <person name="Yarish C."/>
            <person name="Zoeuner-Riek S."/>
            <person name="Zhuang Y."/>
            <person name="Zou Y."/>
            <person name="Lindquist E.A."/>
            <person name="Grimwood J."/>
            <person name="Barry K."/>
            <person name="Rokhsar D.S."/>
            <person name="Schmutz J."/>
            <person name="Stiller J.W."/>
            <person name="Grossman A.R."/>
            <person name="Prochnik S.E."/>
        </authorList>
    </citation>
    <scope>NUCLEOTIDE SEQUENCE [LARGE SCALE GENOMIC DNA]</scope>
    <source>
        <strain evidence="2">4086291</strain>
    </source>
</reference>
<proteinExistence type="predicted"/>
<feature type="compositionally biased region" description="Basic and acidic residues" evidence="1">
    <location>
        <begin position="46"/>
        <end position="58"/>
    </location>
</feature>